<comment type="caution">
    <text evidence="3">The sequence shown here is derived from an EMBL/GenBank/DDBJ whole genome shotgun (WGS) entry which is preliminary data.</text>
</comment>
<organism evidence="3 4">
    <name type="scientific">Gordonia otitidis (strain DSM 44809 / CCUG 52243 / JCM 12355 / NBRC 100426 / IFM 10032)</name>
    <dbReference type="NCBI Taxonomy" id="1108044"/>
    <lineage>
        <taxon>Bacteria</taxon>
        <taxon>Bacillati</taxon>
        <taxon>Actinomycetota</taxon>
        <taxon>Actinomycetes</taxon>
        <taxon>Mycobacteriales</taxon>
        <taxon>Gordoniaceae</taxon>
        <taxon>Gordonia</taxon>
    </lineage>
</organism>
<dbReference type="Gene3D" id="3.30.1230.10">
    <property type="entry name" value="YlxR-like"/>
    <property type="match status" value="1"/>
</dbReference>
<gene>
    <name evidence="3" type="ORF">GOOTI_095_00020</name>
</gene>
<feature type="domain" description="YlxR" evidence="2">
    <location>
        <begin position="1"/>
        <end position="66"/>
    </location>
</feature>
<protein>
    <recommendedName>
        <fullName evidence="2">YlxR domain-containing protein</fullName>
    </recommendedName>
</protein>
<proteinExistence type="predicted"/>
<feature type="region of interest" description="Disordered" evidence="1">
    <location>
        <begin position="82"/>
        <end position="105"/>
    </location>
</feature>
<dbReference type="PANTHER" id="PTHR34215:SF1">
    <property type="entry name" value="YLXR DOMAIN-CONTAINING PROTEIN"/>
    <property type="match status" value="1"/>
</dbReference>
<evidence type="ECO:0000313" key="4">
    <source>
        <dbReference type="Proteomes" id="UP000005038"/>
    </source>
</evidence>
<name>H5TKW8_GORO1</name>
<dbReference type="InterPro" id="IPR035931">
    <property type="entry name" value="YlxR-like_sf"/>
</dbReference>
<dbReference type="Proteomes" id="UP000005038">
    <property type="component" value="Unassembled WGS sequence"/>
</dbReference>
<reference evidence="3" key="1">
    <citation type="submission" date="2012-02" db="EMBL/GenBank/DDBJ databases">
        <title>Whole genome shotgun sequence of Gordonia otitidis NBRC 100426.</title>
        <authorList>
            <person name="Yoshida I."/>
            <person name="Hosoyama A."/>
            <person name="Tsuchikane K."/>
            <person name="Katsumata H."/>
            <person name="Yamazaki S."/>
            <person name="Fujita N."/>
        </authorList>
    </citation>
    <scope>NUCLEOTIDE SEQUENCE [LARGE SCALE GENOMIC DNA]</scope>
    <source>
        <strain evidence="3">NBRC 100426</strain>
    </source>
</reference>
<dbReference type="STRING" id="1108044.GOOTI_095_00020"/>
<evidence type="ECO:0000313" key="3">
    <source>
        <dbReference type="EMBL" id="GAB34126.1"/>
    </source>
</evidence>
<dbReference type="SUPFAM" id="SSF64376">
    <property type="entry name" value="YlxR-like"/>
    <property type="match status" value="1"/>
</dbReference>
<dbReference type="Pfam" id="PF04296">
    <property type="entry name" value="YlxR"/>
    <property type="match status" value="1"/>
</dbReference>
<evidence type="ECO:0000256" key="1">
    <source>
        <dbReference type="SAM" id="MobiDB-lite"/>
    </source>
</evidence>
<dbReference type="InterPro" id="IPR007393">
    <property type="entry name" value="YlxR_dom"/>
</dbReference>
<keyword evidence="4" id="KW-1185">Reference proteome</keyword>
<dbReference type="PANTHER" id="PTHR34215">
    <property type="entry name" value="BLL0784 PROTEIN"/>
    <property type="match status" value="1"/>
</dbReference>
<dbReference type="AlphaFoldDB" id="H5TKW8"/>
<dbReference type="RefSeq" id="WP_007238365.1">
    <property type="nucleotide sequence ID" value="NZ_BAFB01000095.1"/>
</dbReference>
<dbReference type="OrthoDB" id="5244965at2"/>
<dbReference type="EMBL" id="BAFB01000095">
    <property type="protein sequence ID" value="GAB34126.1"/>
    <property type="molecule type" value="Genomic_DNA"/>
</dbReference>
<evidence type="ECO:0000259" key="2">
    <source>
        <dbReference type="Pfam" id="PF04296"/>
    </source>
</evidence>
<accession>H5TKW8</accession>
<sequence>MCLGCRQRAGITDLVRIVAAQGDAGSRIVVDVAKTMPGRGAWLHPSADCVSAAVRRRAFASALRSPGLVVDQSDLEEVLVTRTGAGTDESGPNGPEQVAEDMSTP</sequence>
<dbReference type="InterPro" id="IPR037465">
    <property type="entry name" value="YlxR"/>
</dbReference>